<dbReference type="Proteomes" id="UP000235145">
    <property type="component" value="Unassembled WGS sequence"/>
</dbReference>
<organism evidence="1 2">
    <name type="scientific">Lactuca sativa</name>
    <name type="common">Garden lettuce</name>
    <dbReference type="NCBI Taxonomy" id="4236"/>
    <lineage>
        <taxon>Eukaryota</taxon>
        <taxon>Viridiplantae</taxon>
        <taxon>Streptophyta</taxon>
        <taxon>Embryophyta</taxon>
        <taxon>Tracheophyta</taxon>
        <taxon>Spermatophyta</taxon>
        <taxon>Magnoliopsida</taxon>
        <taxon>eudicotyledons</taxon>
        <taxon>Gunneridae</taxon>
        <taxon>Pentapetalae</taxon>
        <taxon>asterids</taxon>
        <taxon>campanulids</taxon>
        <taxon>Asterales</taxon>
        <taxon>Asteraceae</taxon>
        <taxon>Cichorioideae</taxon>
        <taxon>Cichorieae</taxon>
        <taxon>Lactucinae</taxon>
        <taxon>Lactuca</taxon>
    </lineage>
</organism>
<accession>A0A9R1X1J7</accession>
<reference evidence="1 2" key="1">
    <citation type="journal article" date="2017" name="Nat. Commun.">
        <title>Genome assembly with in vitro proximity ligation data and whole-genome triplication in lettuce.</title>
        <authorList>
            <person name="Reyes-Chin-Wo S."/>
            <person name="Wang Z."/>
            <person name="Yang X."/>
            <person name="Kozik A."/>
            <person name="Arikit S."/>
            <person name="Song C."/>
            <person name="Xia L."/>
            <person name="Froenicke L."/>
            <person name="Lavelle D.O."/>
            <person name="Truco M.J."/>
            <person name="Xia R."/>
            <person name="Zhu S."/>
            <person name="Xu C."/>
            <person name="Xu H."/>
            <person name="Xu X."/>
            <person name="Cox K."/>
            <person name="Korf I."/>
            <person name="Meyers B.C."/>
            <person name="Michelmore R.W."/>
        </authorList>
    </citation>
    <scope>NUCLEOTIDE SEQUENCE [LARGE SCALE GENOMIC DNA]</scope>
    <source>
        <strain evidence="2">cv. Salinas</strain>
        <tissue evidence="1">Seedlings</tissue>
    </source>
</reference>
<dbReference type="AlphaFoldDB" id="A0A9R1X1J7"/>
<name>A0A9R1X1J7_LACSA</name>
<evidence type="ECO:0000313" key="1">
    <source>
        <dbReference type="EMBL" id="KAJ0197140.1"/>
    </source>
</evidence>
<protein>
    <submittedName>
        <fullName evidence="1">Uncharacterized protein</fullName>
    </submittedName>
</protein>
<evidence type="ECO:0000313" key="2">
    <source>
        <dbReference type="Proteomes" id="UP000235145"/>
    </source>
</evidence>
<keyword evidence="2" id="KW-1185">Reference proteome</keyword>
<dbReference type="EMBL" id="NBSK02000007">
    <property type="protein sequence ID" value="KAJ0197140.1"/>
    <property type="molecule type" value="Genomic_DNA"/>
</dbReference>
<proteinExistence type="predicted"/>
<comment type="caution">
    <text evidence="1">The sequence shown here is derived from an EMBL/GenBank/DDBJ whole genome shotgun (WGS) entry which is preliminary data.</text>
</comment>
<sequence length="111" mass="12765">MVGVVHVFNDLFHQLNDIEVMRLCTVFDKIEGHLNPIEPRVNSRYTHIVHGFVYTFKIWIMETFLNNSIDGSPILGVIPQAISYPSMMCLHVIDCERILDVEHTLNGTKIL</sequence>
<gene>
    <name evidence="1" type="ORF">LSAT_V11C700355190</name>
</gene>